<accession>A0ABT2LP21</accession>
<comment type="similarity">
    <text evidence="1">Belongs to the AHA1 family.</text>
</comment>
<dbReference type="CDD" id="cd08901">
    <property type="entry name" value="SRPBCC_CalC_Aha1-like_8"/>
    <property type="match status" value="1"/>
</dbReference>
<evidence type="ECO:0000313" key="4">
    <source>
        <dbReference type="Proteomes" id="UP001320831"/>
    </source>
</evidence>
<protein>
    <submittedName>
        <fullName evidence="3">SRPBCC family protein</fullName>
    </submittedName>
</protein>
<dbReference type="Proteomes" id="UP001320831">
    <property type="component" value="Unassembled WGS sequence"/>
</dbReference>
<proteinExistence type="inferred from homology"/>
<name>A0ABT2LP21_9HYPH</name>
<organism evidence="3 4">
    <name type="scientific">Chelativorans salis</name>
    <dbReference type="NCBI Taxonomy" id="2978478"/>
    <lineage>
        <taxon>Bacteria</taxon>
        <taxon>Pseudomonadati</taxon>
        <taxon>Pseudomonadota</taxon>
        <taxon>Alphaproteobacteria</taxon>
        <taxon>Hyphomicrobiales</taxon>
        <taxon>Phyllobacteriaceae</taxon>
        <taxon>Chelativorans</taxon>
    </lineage>
</organism>
<dbReference type="InterPro" id="IPR013538">
    <property type="entry name" value="ASHA1/2-like_C"/>
</dbReference>
<dbReference type="InterPro" id="IPR023393">
    <property type="entry name" value="START-like_dom_sf"/>
</dbReference>
<gene>
    <name evidence="3" type="ORF">N5A92_14090</name>
</gene>
<evidence type="ECO:0000313" key="3">
    <source>
        <dbReference type="EMBL" id="MCT7376164.1"/>
    </source>
</evidence>
<evidence type="ECO:0000259" key="2">
    <source>
        <dbReference type="Pfam" id="PF08327"/>
    </source>
</evidence>
<dbReference type="SUPFAM" id="SSF55961">
    <property type="entry name" value="Bet v1-like"/>
    <property type="match status" value="1"/>
</dbReference>
<sequence length="155" mass="17245">MTIDPRAKAEMLIRKPVAEVFEAFVDPEITSKFWFTGGSGRMEAGKTVTWEWAMYSFSIPVEVKAVEKNRRILVEWPGGSGSTTVEWTFTDRPDGTTYVSIVNRGFTGEDSQRVTEALDSTEGFSFVLAGAKAYLEHGIRLNLVQDKFPDGLPEG</sequence>
<reference evidence="3 4" key="1">
    <citation type="submission" date="2022-09" db="EMBL/GenBank/DDBJ databases">
        <title>Chelativorans salina sp. nov., a novel slightly halophilic bacterium isolated from a saline lake sediment enrichment.</title>
        <authorList>
            <person name="Gao L."/>
            <person name="Fang B.-Z."/>
            <person name="Li W.-J."/>
        </authorList>
    </citation>
    <scope>NUCLEOTIDE SEQUENCE [LARGE SCALE GENOMIC DNA]</scope>
    <source>
        <strain evidence="3 4">EGI FJ00035</strain>
    </source>
</reference>
<dbReference type="Pfam" id="PF08327">
    <property type="entry name" value="AHSA1"/>
    <property type="match status" value="1"/>
</dbReference>
<comment type="caution">
    <text evidence="3">The sequence shown here is derived from an EMBL/GenBank/DDBJ whole genome shotgun (WGS) entry which is preliminary data.</text>
</comment>
<feature type="domain" description="Activator of Hsp90 ATPase homologue 1/2-like C-terminal" evidence="2">
    <location>
        <begin position="16"/>
        <end position="135"/>
    </location>
</feature>
<dbReference type="Gene3D" id="3.30.530.20">
    <property type="match status" value="1"/>
</dbReference>
<evidence type="ECO:0000256" key="1">
    <source>
        <dbReference type="ARBA" id="ARBA00006817"/>
    </source>
</evidence>
<keyword evidence="4" id="KW-1185">Reference proteome</keyword>
<dbReference type="EMBL" id="JAOCZP010000004">
    <property type="protein sequence ID" value="MCT7376164.1"/>
    <property type="molecule type" value="Genomic_DNA"/>
</dbReference>